<reference evidence="2 3" key="1">
    <citation type="submission" date="2020-10" db="EMBL/GenBank/DDBJ databases">
        <title>Olsenella immobilis sp.nov., isolated from the mud in a fermentation cellar used for the production of Chinese strong-flavoured liquor.</title>
        <authorList>
            <person name="Lu L."/>
        </authorList>
    </citation>
    <scope>NUCLEOTIDE SEQUENCE [LARGE SCALE GENOMIC DNA]</scope>
    <source>
        <strain evidence="2 3">LZLJ-2</strain>
    </source>
</reference>
<feature type="domain" description="Histidine kinase/HSP90-like ATPase" evidence="1">
    <location>
        <begin position="51"/>
        <end position="154"/>
    </location>
</feature>
<dbReference type="RefSeq" id="WP_194372784.1">
    <property type="nucleotide sequence ID" value="NZ_CP063767.1"/>
</dbReference>
<proteinExistence type="predicted"/>
<name>A0A7S7MA87_9ACTN</name>
<keyword evidence="2" id="KW-0547">Nucleotide-binding</keyword>
<evidence type="ECO:0000259" key="1">
    <source>
        <dbReference type="Pfam" id="PF02518"/>
    </source>
</evidence>
<dbReference type="AlphaFoldDB" id="A0A7S7MA87"/>
<dbReference type="CDD" id="cd00075">
    <property type="entry name" value="HATPase"/>
    <property type="match status" value="1"/>
</dbReference>
<dbReference type="KEGG" id="tio:INP52_04685"/>
<keyword evidence="3" id="KW-1185">Reference proteome</keyword>
<dbReference type="Gene3D" id="3.30.565.10">
    <property type="entry name" value="Histidine kinase-like ATPase, C-terminal domain"/>
    <property type="match status" value="1"/>
</dbReference>
<dbReference type="GO" id="GO:0005524">
    <property type="term" value="F:ATP binding"/>
    <property type="evidence" value="ECO:0007669"/>
    <property type="project" value="UniProtKB-KW"/>
</dbReference>
<dbReference type="EMBL" id="CP063767">
    <property type="protein sequence ID" value="QOY61483.1"/>
    <property type="molecule type" value="Genomic_DNA"/>
</dbReference>
<dbReference type="InterPro" id="IPR036890">
    <property type="entry name" value="HATPase_C_sf"/>
</dbReference>
<evidence type="ECO:0000313" key="2">
    <source>
        <dbReference type="EMBL" id="QOY61483.1"/>
    </source>
</evidence>
<dbReference type="InterPro" id="IPR003594">
    <property type="entry name" value="HATPase_dom"/>
</dbReference>
<dbReference type="Pfam" id="PF02518">
    <property type="entry name" value="HATPase_c"/>
    <property type="match status" value="1"/>
</dbReference>
<dbReference type="SUPFAM" id="SSF55874">
    <property type="entry name" value="ATPase domain of HSP90 chaperone/DNA topoisomerase II/histidine kinase"/>
    <property type="match status" value="1"/>
</dbReference>
<organism evidence="2 3">
    <name type="scientific">Thermophilibacter immobilis</name>
    <dbReference type="NCBI Taxonomy" id="2779519"/>
    <lineage>
        <taxon>Bacteria</taxon>
        <taxon>Bacillati</taxon>
        <taxon>Actinomycetota</taxon>
        <taxon>Coriobacteriia</taxon>
        <taxon>Coriobacteriales</taxon>
        <taxon>Atopobiaceae</taxon>
        <taxon>Thermophilibacter</taxon>
    </lineage>
</organism>
<evidence type="ECO:0000313" key="3">
    <source>
        <dbReference type="Proteomes" id="UP000593735"/>
    </source>
</evidence>
<accession>A0A7S7MA87</accession>
<sequence length="362" mass="39425">MAEPASDLVSFVSSMGGERSLRVEESLGEGYVRLRVAEAERRQAKHDIRCVEDMVIELLRNARDAGARHIYVATAREGGLRTTTMLDDGSGIPSDMQERVFEARVTSKLESVHMDRWGVHGRGMALFSVRENAVSAEVISSGEGKGSSIRVVTDVAELPERADQSSWPSLGTDDEGAQSCVRGPHNIVRTCCEFALEERGSCEVYLGSPAEVAATARARTTPSVDGSDLLFIDSLASLPVLERLRAAADASDLRAQAAALGLEMSERTAHRIVIGQINPLRSVVARLTHAGGSAAGQDRTVDLARDRRGLRLSSSDAQEFSRVMERDFALLGERYYLSLASDPRVRVGHRKITVTFDLEEKD</sequence>
<dbReference type="Proteomes" id="UP000593735">
    <property type="component" value="Chromosome"/>
</dbReference>
<keyword evidence="2" id="KW-0067">ATP-binding</keyword>
<gene>
    <name evidence="2" type="ORF">INP52_04685</name>
</gene>
<protein>
    <submittedName>
        <fullName evidence="2">ATP-binding protein</fullName>
    </submittedName>
</protein>